<comment type="caution">
    <text evidence="2">The sequence shown here is derived from an EMBL/GenBank/DDBJ whole genome shotgun (WGS) entry which is preliminary data.</text>
</comment>
<gene>
    <name evidence="2" type="primary">RE1_729</name>
    <name evidence="2" type="ORF">CK203_107289</name>
</gene>
<dbReference type="Gene3D" id="3.30.420.10">
    <property type="entry name" value="Ribonuclease H-like superfamily/Ribonuclease H"/>
    <property type="match status" value="1"/>
</dbReference>
<sequence>MTAMLATLEVVSDSHWFPDSGATNHCTPTIHNLTNKSTHDGLDQVYMGNGEDHSTRYSWLYPLHTKSKALSCFIKFKTMVELQLGTYIKLLQTNGRGEFKAFHIFLQSCGILHCTSCPHVHEQNGLAEQPCSTSEALSVLEWHAAMEQEFQAFYSNHTWSLVPPPLNHQVMGCKRVFKVKTNFDGSVNKYKARLVVKGFYQVLHFDFHDTYSPMIKPTTIRAVLALAISNNWTIKQLDFNNTFLNGILKENVYMSQPPGKLSYSGCSLITAKYITEILHKACMDGAKPTPTPMVTGVSLLAYVRTFFEDPHLYRSIVGSFQYATITRPEITFAINRVSQFMQQPLESHWEVVKRILHYLKGTSDHGLLFNSHSYLKLVAFSDVD</sequence>
<dbReference type="PANTHER" id="PTHR11439">
    <property type="entry name" value="GAG-POL-RELATED RETROTRANSPOSON"/>
    <property type="match status" value="1"/>
</dbReference>
<dbReference type="InterPro" id="IPR013103">
    <property type="entry name" value="RVT_2"/>
</dbReference>
<dbReference type="Pfam" id="PF07727">
    <property type="entry name" value="RVT_2"/>
    <property type="match status" value="1"/>
</dbReference>
<accession>A0A438CH01</accession>
<dbReference type="GO" id="GO:0003676">
    <property type="term" value="F:nucleic acid binding"/>
    <property type="evidence" value="ECO:0007669"/>
    <property type="project" value="InterPro"/>
</dbReference>
<dbReference type="AlphaFoldDB" id="A0A438CH01"/>
<evidence type="ECO:0000313" key="2">
    <source>
        <dbReference type="EMBL" id="RVW22493.1"/>
    </source>
</evidence>
<evidence type="ECO:0000313" key="3">
    <source>
        <dbReference type="Proteomes" id="UP000288805"/>
    </source>
</evidence>
<name>A0A438CH01_VITVI</name>
<dbReference type="InterPro" id="IPR012337">
    <property type="entry name" value="RNaseH-like_sf"/>
</dbReference>
<dbReference type="SUPFAM" id="SSF53098">
    <property type="entry name" value="Ribonuclease H-like"/>
    <property type="match status" value="1"/>
</dbReference>
<dbReference type="Proteomes" id="UP000288805">
    <property type="component" value="Unassembled WGS sequence"/>
</dbReference>
<dbReference type="PANTHER" id="PTHR11439:SF455">
    <property type="entry name" value="RLK (RECEPTOR-LIKE PROTEIN KINASE) 8, PUTATIVE-RELATED"/>
    <property type="match status" value="1"/>
</dbReference>
<proteinExistence type="predicted"/>
<dbReference type="InterPro" id="IPR036397">
    <property type="entry name" value="RNaseH_sf"/>
</dbReference>
<evidence type="ECO:0000259" key="1">
    <source>
        <dbReference type="Pfam" id="PF07727"/>
    </source>
</evidence>
<reference evidence="2 3" key="1">
    <citation type="journal article" date="2018" name="PLoS Genet.">
        <title>Population sequencing reveals clonal diversity and ancestral inbreeding in the grapevine cultivar Chardonnay.</title>
        <authorList>
            <person name="Roach M.J."/>
            <person name="Johnson D.L."/>
            <person name="Bohlmann J."/>
            <person name="van Vuuren H.J."/>
            <person name="Jones S.J."/>
            <person name="Pretorius I.S."/>
            <person name="Schmidt S.A."/>
            <person name="Borneman A.R."/>
        </authorList>
    </citation>
    <scope>NUCLEOTIDE SEQUENCE [LARGE SCALE GENOMIC DNA]</scope>
    <source>
        <strain evidence="3">cv. Chardonnay</strain>
        <tissue evidence="2">Leaf</tissue>
    </source>
</reference>
<feature type="domain" description="Reverse transcriptase Ty1/copia-type" evidence="1">
    <location>
        <begin position="156"/>
        <end position="260"/>
    </location>
</feature>
<protein>
    <submittedName>
        <fullName evidence="2">Retrovirus-related Pol polyprotein from transposon RE1</fullName>
    </submittedName>
</protein>
<dbReference type="EMBL" id="QGNW01002231">
    <property type="protein sequence ID" value="RVW22493.1"/>
    <property type="molecule type" value="Genomic_DNA"/>
</dbReference>
<organism evidence="2 3">
    <name type="scientific">Vitis vinifera</name>
    <name type="common">Grape</name>
    <dbReference type="NCBI Taxonomy" id="29760"/>
    <lineage>
        <taxon>Eukaryota</taxon>
        <taxon>Viridiplantae</taxon>
        <taxon>Streptophyta</taxon>
        <taxon>Embryophyta</taxon>
        <taxon>Tracheophyta</taxon>
        <taxon>Spermatophyta</taxon>
        <taxon>Magnoliopsida</taxon>
        <taxon>eudicotyledons</taxon>
        <taxon>Gunneridae</taxon>
        <taxon>Pentapetalae</taxon>
        <taxon>rosids</taxon>
        <taxon>Vitales</taxon>
        <taxon>Vitaceae</taxon>
        <taxon>Viteae</taxon>
        <taxon>Vitis</taxon>
    </lineage>
</organism>